<accession>A0AA38I3T6</accession>
<evidence type="ECO:0000256" key="5">
    <source>
        <dbReference type="ARBA" id="ARBA00022725"/>
    </source>
</evidence>
<comment type="caution">
    <text evidence="10">Lacks conserved residue(s) required for the propagation of feature annotation.</text>
</comment>
<dbReference type="PANTHER" id="PTHR21137">
    <property type="entry name" value="ODORANT RECEPTOR"/>
    <property type="match status" value="1"/>
</dbReference>
<keyword evidence="7 10" id="KW-0472">Membrane</keyword>
<comment type="subcellular location">
    <subcellularLocation>
        <location evidence="1 10">Cell membrane</location>
        <topology evidence="1 10">Multi-pass membrane protein</topology>
    </subcellularLocation>
</comment>
<protein>
    <recommendedName>
        <fullName evidence="10">Odorant receptor</fullName>
    </recommendedName>
</protein>
<dbReference type="GO" id="GO:0007165">
    <property type="term" value="P:signal transduction"/>
    <property type="evidence" value="ECO:0007669"/>
    <property type="project" value="UniProtKB-KW"/>
</dbReference>
<keyword evidence="8 10" id="KW-0675">Receptor</keyword>
<evidence type="ECO:0000256" key="10">
    <source>
        <dbReference type="RuleBase" id="RU351113"/>
    </source>
</evidence>
<keyword evidence="9 10" id="KW-0807">Transducer</keyword>
<dbReference type="Proteomes" id="UP001168821">
    <property type="component" value="Unassembled WGS sequence"/>
</dbReference>
<dbReference type="GO" id="GO:0005886">
    <property type="term" value="C:plasma membrane"/>
    <property type="evidence" value="ECO:0007669"/>
    <property type="project" value="UniProtKB-SubCell"/>
</dbReference>
<reference evidence="11" key="1">
    <citation type="journal article" date="2023" name="G3 (Bethesda)">
        <title>Whole genome assemblies of Zophobas morio and Tenebrio molitor.</title>
        <authorList>
            <person name="Kaur S."/>
            <person name="Stinson S.A."/>
            <person name="diCenzo G.C."/>
        </authorList>
    </citation>
    <scope>NUCLEOTIDE SEQUENCE</scope>
    <source>
        <strain evidence="11">QUZm001</strain>
    </source>
</reference>
<evidence type="ECO:0000256" key="7">
    <source>
        <dbReference type="ARBA" id="ARBA00023136"/>
    </source>
</evidence>
<sequence length="383" mass="44204">MKKYDWKETIESNLFMLKILGLWPAGNTYNLDLYSTYACVSILVFTCGHNFFQIINIYFIFPDLQGIADTIFVTLSEILAAMKTYHVIQNMQLLKKLVIDINEDHFQLRNPSQIKMVESSLDFLRKTSALLWSMASGAVFFWATYPILDGSVKESRLPFLAWYPYDFTISPLYEITYVYQIVSMAFIAATSLTIAMLIAALNVFIGAQCDILCDNLKYAFKENSLNNSATNLLLCIKHHKGILRFAEELNNFCSWIVFIQFFISGASIGITMFRLSITALFSSEFFSLLMFEIGILVEIFMFCWFANEVEIRSANIPLAIFHSEWLKITPNNKQNVTFFVMRTQRPIQISALNLFYLSLDTFVKILRTSWSYFALLNQFSNPK</sequence>
<evidence type="ECO:0000256" key="6">
    <source>
        <dbReference type="ARBA" id="ARBA00022989"/>
    </source>
</evidence>
<gene>
    <name evidence="11" type="ORF">Zmor_020488</name>
</gene>
<feature type="transmembrane region" description="Helical" evidence="10">
    <location>
        <begin position="177"/>
        <end position="205"/>
    </location>
</feature>
<comment type="similarity">
    <text evidence="10">Belongs to the insect chemoreceptor superfamily. Heteromeric odorant receptor channel (TC 1.A.69) family.</text>
</comment>
<evidence type="ECO:0000256" key="1">
    <source>
        <dbReference type="ARBA" id="ARBA00004651"/>
    </source>
</evidence>
<keyword evidence="6 10" id="KW-1133">Transmembrane helix</keyword>
<feature type="transmembrane region" description="Helical" evidence="10">
    <location>
        <begin position="285"/>
        <end position="306"/>
    </location>
</feature>
<organism evidence="11 12">
    <name type="scientific">Zophobas morio</name>
    <dbReference type="NCBI Taxonomy" id="2755281"/>
    <lineage>
        <taxon>Eukaryota</taxon>
        <taxon>Metazoa</taxon>
        <taxon>Ecdysozoa</taxon>
        <taxon>Arthropoda</taxon>
        <taxon>Hexapoda</taxon>
        <taxon>Insecta</taxon>
        <taxon>Pterygota</taxon>
        <taxon>Neoptera</taxon>
        <taxon>Endopterygota</taxon>
        <taxon>Coleoptera</taxon>
        <taxon>Polyphaga</taxon>
        <taxon>Cucujiformia</taxon>
        <taxon>Tenebrionidae</taxon>
        <taxon>Zophobas</taxon>
    </lineage>
</organism>
<dbReference type="AlphaFoldDB" id="A0AA38I3T6"/>
<evidence type="ECO:0000313" key="12">
    <source>
        <dbReference type="Proteomes" id="UP001168821"/>
    </source>
</evidence>
<dbReference type="InterPro" id="IPR004117">
    <property type="entry name" value="7tm6_olfct_rcpt"/>
</dbReference>
<dbReference type="PANTHER" id="PTHR21137:SF35">
    <property type="entry name" value="ODORANT RECEPTOR 19A-RELATED"/>
    <property type="match status" value="1"/>
</dbReference>
<proteinExistence type="inferred from homology"/>
<keyword evidence="3 10" id="KW-0716">Sensory transduction</keyword>
<dbReference type="GO" id="GO:0005549">
    <property type="term" value="F:odorant binding"/>
    <property type="evidence" value="ECO:0007669"/>
    <property type="project" value="InterPro"/>
</dbReference>
<dbReference type="Pfam" id="PF02949">
    <property type="entry name" value="7tm_6"/>
    <property type="match status" value="1"/>
</dbReference>
<keyword evidence="12" id="KW-1185">Reference proteome</keyword>
<keyword evidence="5 10" id="KW-0552">Olfaction</keyword>
<evidence type="ECO:0000256" key="8">
    <source>
        <dbReference type="ARBA" id="ARBA00023170"/>
    </source>
</evidence>
<dbReference type="GO" id="GO:0004984">
    <property type="term" value="F:olfactory receptor activity"/>
    <property type="evidence" value="ECO:0007669"/>
    <property type="project" value="InterPro"/>
</dbReference>
<keyword evidence="2" id="KW-1003">Cell membrane</keyword>
<evidence type="ECO:0000256" key="2">
    <source>
        <dbReference type="ARBA" id="ARBA00022475"/>
    </source>
</evidence>
<keyword evidence="4 10" id="KW-0812">Transmembrane</keyword>
<evidence type="ECO:0000256" key="9">
    <source>
        <dbReference type="ARBA" id="ARBA00023224"/>
    </source>
</evidence>
<comment type="caution">
    <text evidence="11">The sequence shown here is derived from an EMBL/GenBank/DDBJ whole genome shotgun (WGS) entry which is preliminary data.</text>
</comment>
<dbReference type="EMBL" id="JALNTZ010000006">
    <property type="protein sequence ID" value="KAJ3648707.1"/>
    <property type="molecule type" value="Genomic_DNA"/>
</dbReference>
<feature type="transmembrane region" description="Helical" evidence="10">
    <location>
        <begin position="129"/>
        <end position="148"/>
    </location>
</feature>
<evidence type="ECO:0000256" key="4">
    <source>
        <dbReference type="ARBA" id="ARBA00022692"/>
    </source>
</evidence>
<evidence type="ECO:0000313" key="11">
    <source>
        <dbReference type="EMBL" id="KAJ3648707.1"/>
    </source>
</evidence>
<feature type="transmembrane region" description="Helical" evidence="10">
    <location>
        <begin position="252"/>
        <end position="273"/>
    </location>
</feature>
<name>A0AA38I3T6_9CUCU</name>
<evidence type="ECO:0000256" key="3">
    <source>
        <dbReference type="ARBA" id="ARBA00022606"/>
    </source>
</evidence>